<protein>
    <submittedName>
        <fullName evidence="1">Uncharacterized protein</fullName>
    </submittedName>
</protein>
<reference evidence="1 2" key="1">
    <citation type="submission" date="2019-03" db="EMBL/GenBank/DDBJ databases">
        <title>Draft genome sequences of two Veillonella tobetsuensis clinical isolates from intraoperative bronchial fluids of elderly patients with pulmonary carcinoma.</title>
        <authorList>
            <person name="Akiyama T."/>
        </authorList>
    </citation>
    <scope>NUCLEOTIDE SEQUENCE [LARGE SCALE GENOMIC DNA]</scope>
    <source>
        <strain evidence="1 2">PAGU 1578</strain>
    </source>
</reference>
<accession>A0A480B3X7</accession>
<evidence type="ECO:0000313" key="1">
    <source>
        <dbReference type="EMBL" id="GCL68191.1"/>
    </source>
</evidence>
<comment type="caution">
    <text evidence="1">The sequence shown here is derived from an EMBL/GenBank/DDBJ whole genome shotgun (WGS) entry which is preliminary data.</text>
</comment>
<dbReference type="Proteomes" id="UP000300381">
    <property type="component" value="Unassembled WGS sequence"/>
</dbReference>
<gene>
    <name evidence="1" type="ORF">PAGU1578_18120</name>
</gene>
<dbReference type="RefSeq" id="WP_137661318.1">
    <property type="nucleotide sequence ID" value="NZ_BJCQ01000066.1"/>
</dbReference>
<name>A0A480B3X7_9FIRM</name>
<dbReference type="AlphaFoldDB" id="A0A480B3X7"/>
<evidence type="ECO:0000313" key="2">
    <source>
        <dbReference type="Proteomes" id="UP000300381"/>
    </source>
</evidence>
<sequence>MKTDIIKEALESVKKEDPKLYEDTMEYISSNRNKTGVHPEGVYREHSWPNIIGPMPGPFPQPRNPLEQNPFGIFFPLAGLYLFYKLIRRVWRLLRGKNQDISLDDIIKYMNNHK</sequence>
<dbReference type="EMBL" id="BJCQ01000066">
    <property type="protein sequence ID" value="GCL68191.1"/>
    <property type="molecule type" value="Genomic_DNA"/>
</dbReference>
<proteinExistence type="predicted"/>
<organism evidence="1 2">
    <name type="scientific">Veillonella tobetsuensis</name>
    <dbReference type="NCBI Taxonomy" id="1110546"/>
    <lineage>
        <taxon>Bacteria</taxon>
        <taxon>Bacillati</taxon>
        <taxon>Bacillota</taxon>
        <taxon>Negativicutes</taxon>
        <taxon>Veillonellales</taxon>
        <taxon>Veillonellaceae</taxon>
        <taxon>Veillonella</taxon>
    </lineage>
</organism>